<reference evidence="7" key="1">
    <citation type="journal article" date="2023" name="Commun. Biol.">
        <title>Genome analysis of Parmales, the sister group of diatoms, reveals the evolutionary specialization of diatoms from phago-mixotrophs to photoautotrophs.</title>
        <authorList>
            <person name="Ban H."/>
            <person name="Sato S."/>
            <person name="Yoshikawa S."/>
            <person name="Yamada K."/>
            <person name="Nakamura Y."/>
            <person name="Ichinomiya M."/>
            <person name="Sato N."/>
            <person name="Blanc-Mathieu R."/>
            <person name="Endo H."/>
            <person name="Kuwata A."/>
            <person name="Ogata H."/>
        </authorList>
    </citation>
    <scope>NUCLEOTIDE SEQUENCE [LARGE SCALE GENOMIC DNA]</scope>
    <source>
        <strain evidence="7">NIES 3701</strain>
    </source>
</reference>
<feature type="transmembrane region" description="Helical" evidence="5">
    <location>
        <begin position="213"/>
        <end position="234"/>
    </location>
</feature>
<dbReference type="EMBL" id="BRXY01000195">
    <property type="protein sequence ID" value="GMH76203.1"/>
    <property type="molecule type" value="Genomic_DNA"/>
</dbReference>
<accession>A0A9W7EEU9</accession>
<dbReference type="InterPro" id="IPR037185">
    <property type="entry name" value="EmrE-like"/>
</dbReference>
<feature type="transmembrane region" description="Helical" evidence="5">
    <location>
        <begin position="350"/>
        <end position="366"/>
    </location>
</feature>
<evidence type="ECO:0008006" key="8">
    <source>
        <dbReference type="Google" id="ProtNLM"/>
    </source>
</evidence>
<dbReference type="GO" id="GO:0015165">
    <property type="term" value="F:pyrimidine nucleotide-sugar transmembrane transporter activity"/>
    <property type="evidence" value="ECO:0007669"/>
    <property type="project" value="InterPro"/>
</dbReference>
<organism evidence="6 7">
    <name type="scientific">Triparma strigata</name>
    <dbReference type="NCBI Taxonomy" id="1606541"/>
    <lineage>
        <taxon>Eukaryota</taxon>
        <taxon>Sar</taxon>
        <taxon>Stramenopiles</taxon>
        <taxon>Ochrophyta</taxon>
        <taxon>Bolidophyceae</taxon>
        <taxon>Parmales</taxon>
        <taxon>Triparmaceae</taxon>
        <taxon>Triparma</taxon>
    </lineage>
</organism>
<keyword evidence="2 5" id="KW-0812">Transmembrane</keyword>
<dbReference type="GO" id="GO:0000139">
    <property type="term" value="C:Golgi membrane"/>
    <property type="evidence" value="ECO:0007669"/>
    <property type="project" value="InterPro"/>
</dbReference>
<feature type="transmembrane region" description="Helical" evidence="5">
    <location>
        <begin position="323"/>
        <end position="344"/>
    </location>
</feature>
<keyword evidence="7" id="KW-1185">Reference proteome</keyword>
<evidence type="ECO:0000313" key="6">
    <source>
        <dbReference type="EMBL" id="GMH76203.1"/>
    </source>
</evidence>
<evidence type="ECO:0000256" key="5">
    <source>
        <dbReference type="SAM" id="Phobius"/>
    </source>
</evidence>
<dbReference type="PANTHER" id="PTHR10231">
    <property type="entry name" value="NUCLEOTIDE-SUGAR TRANSMEMBRANE TRANSPORTER"/>
    <property type="match status" value="1"/>
</dbReference>
<keyword evidence="3 5" id="KW-1133">Transmembrane helix</keyword>
<evidence type="ECO:0000256" key="3">
    <source>
        <dbReference type="ARBA" id="ARBA00022989"/>
    </source>
</evidence>
<evidence type="ECO:0000256" key="2">
    <source>
        <dbReference type="ARBA" id="ARBA00022692"/>
    </source>
</evidence>
<feature type="transmembrane region" description="Helical" evidence="5">
    <location>
        <begin position="20"/>
        <end position="40"/>
    </location>
</feature>
<dbReference type="NCBIfam" id="TIGR00803">
    <property type="entry name" value="nst"/>
    <property type="match status" value="1"/>
</dbReference>
<protein>
    <recommendedName>
        <fullName evidence="8">UDP-galactose transporter</fullName>
    </recommendedName>
</protein>
<evidence type="ECO:0000313" key="7">
    <source>
        <dbReference type="Proteomes" id="UP001165085"/>
    </source>
</evidence>
<feature type="transmembrane region" description="Helical" evidence="5">
    <location>
        <begin position="255"/>
        <end position="274"/>
    </location>
</feature>
<feature type="transmembrane region" description="Helical" evidence="5">
    <location>
        <begin position="294"/>
        <end position="316"/>
    </location>
</feature>
<sequence length="378" mass="40545">MSTLPTTAKPSARETAFTPFQLMLLSLMVVQNCAVVLLGRYSQAGVAAEDKFSVKTLVALTEAMKLFACVTLIGIDNIRELNPSRSDSYLPDMPLYRLITLMPSAVGTEISKILANPKNSMAVSPPAALYLFQNNILYLALENLSAPVFQVCYQSKLVTTAIVSVLLLNRKYEKIQWISLVLLGIGVSVVVLGEQDNSEGDGGPKDQNLTVGLIAVGLASLSSAFAGVYFEKVVKGKNSGSNGKPTSLWVRNVELAFFSLVFSFVFGIFSEMFATNSAGDLKSEVPAKPILHGFTATTYALIFLQAGGGLLVAAIVKYIDNVVKGLATGVAVVVSTTFSCLFLGTEVKYQFALGGITILASVWAFSNHEKVAKILRDR</sequence>
<dbReference type="InterPro" id="IPR007271">
    <property type="entry name" value="Nuc_sug_transpt"/>
</dbReference>
<dbReference type="PIRSF" id="PIRSF005799">
    <property type="entry name" value="UDP-gal_transpt"/>
    <property type="match status" value="1"/>
</dbReference>
<dbReference type="AlphaFoldDB" id="A0A9W7EEU9"/>
<comment type="caution">
    <text evidence="6">The sequence shown here is derived from an EMBL/GenBank/DDBJ whole genome shotgun (WGS) entry which is preliminary data.</text>
</comment>
<dbReference type="Proteomes" id="UP001165085">
    <property type="component" value="Unassembled WGS sequence"/>
</dbReference>
<feature type="transmembrane region" description="Helical" evidence="5">
    <location>
        <begin position="175"/>
        <end position="193"/>
    </location>
</feature>
<evidence type="ECO:0000256" key="1">
    <source>
        <dbReference type="ARBA" id="ARBA00004141"/>
    </source>
</evidence>
<name>A0A9W7EEU9_9STRA</name>
<proteinExistence type="predicted"/>
<dbReference type="OrthoDB" id="408493at2759"/>
<comment type="subcellular location">
    <subcellularLocation>
        <location evidence="1">Membrane</location>
        <topology evidence="1">Multi-pass membrane protein</topology>
    </subcellularLocation>
</comment>
<keyword evidence="4 5" id="KW-0472">Membrane</keyword>
<dbReference type="Pfam" id="PF04142">
    <property type="entry name" value="Nuc_sug_transp"/>
    <property type="match status" value="1"/>
</dbReference>
<dbReference type="SUPFAM" id="SSF103481">
    <property type="entry name" value="Multidrug resistance efflux transporter EmrE"/>
    <property type="match status" value="1"/>
</dbReference>
<gene>
    <name evidence="6" type="ORF">TrST_g9484</name>
</gene>
<evidence type="ECO:0000256" key="4">
    <source>
        <dbReference type="ARBA" id="ARBA00023136"/>
    </source>
</evidence>